<protein>
    <submittedName>
        <fullName evidence="1">Uncharacterized protein</fullName>
    </submittedName>
</protein>
<comment type="caution">
    <text evidence="1">The sequence shown here is derived from an EMBL/GenBank/DDBJ whole genome shotgun (WGS) entry which is preliminary data.</text>
</comment>
<organism evidence="1 2">
    <name type="scientific">Novilysobacter erysipheiresistens</name>
    <dbReference type="NCBI Taxonomy" id="1749332"/>
    <lineage>
        <taxon>Bacteria</taxon>
        <taxon>Pseudomonadati</taxon>
        <taxon>Pseudomonadota</taxon>
        <taxon>Gammaproteobacteria</taxon>
        <taxon>Lysobacterales</taxon>
        <taxon>Lysobacteraceae</taxon>
        <taxon>Novilysobacter</taxon>
    </lineage>
</organism>
<accession>A0ABU7YX95</accession>
<name>A0ABU7YX95_9GAMM</name>
<evidence type="ECO:0000313" key="2">
    <source>
        <dbReference type="Proteomes" id="UP001355056"/>
    </source>
</evidence>
<dbReference type="RefSeq" id="WP_332615744.1">
    <property type="nucleotide sequence ID" value="NZ_JAXGFP010000003.1"/>
</dbReference>
<evidence type="ECO:0000313" key="1">
    <source>
        <dbReference type="EMBL" id="MEG3183587.1"/>
    </source>
</evidence>
<gene>
    <name evidence="1" type="ORF">SNE34_06150</name>
</gene>
<dbReference type="Proteomes" id="UP001355056">
    <property type="component" value="Unassembled WGS sequence"/>
</dbReference>
<sequence length="127" mass="14257">MGSSDGVDEHIEERDSKQVTALEHGVQRWRRAQLPATGVLLPRQAQIAMPLKRRHDHGYDLIAKDFEGAGHAMGQLTTRNRSDQIAAISLTKTRMARDLPFGRWPQQRPLASKALILPFSTIIEPLL</sequence>
<proteinExistence type="predicted"/>
<dbReference type="EMBL" id="JAXGFP010000003">
    <property type="protein sequence ID" value="MEG3183587.1"/>
    <property type="molecule type" value="Genomic_DNA"/>
</dbReference>
<reference evidence="1 2" key="1">
    <citation type="journal article" date="2016" name="Int. J. Syst. Evol. Microbiol.">
        <title>Lysobacter erysipheiresistens sp. nov., an antagonist of powdery mildew, isolated from tobacco-cultivated soil.</title>
        <authorList>
            <person name="Xie B."/>
            <person name="Li T."/>
            <person name="Lin X."/>
            <person name="Wang C.J."/>
            <person name="Chen Y.J."/>
            <person name="Liu W.J."/>
            <person name="Zhao Z.W."/>
        </authorList>
    </citation>
    <scope>NUCLEOTIDE SEQUENCE [LARGE SCALE GENOMIC DNA]</scope>
    <source>
        <strain evidence="1 2">RS-LYSO-3</strain>
    </source>
</reference>
<keyword evidence="2" id="KW-1185">Reference proteome</keyword>